<protein>
    <submittedName>
        <fullName evidence="5">DUF148 domain-containing protein</fullName>
    </submittedName>
</protein>
<name>A0A0M3K769_ANISI</name>
<accession>A0A0M3K769</accession>
<feature type="chain" id="PRO_5043121280" evidence="1">
    <location>
        <begin position="18"/>
        <end position="179"/>
    </location>
</feature>
<evidence type="ECO:0000256" key="1">
    <source>
        <dbReference type="SAM" id="SignalP"/>
    </source>
</evidence>
<reference evidence="5" key="1">
    <citation type="submission" date="2017-02" db="UniProtKB">
        <authorList>
            <consortium name="WormBaseParasite"/>
        </authorList>
    </citation>
    <scope>IDENTIFICATION</scope>
</reference>
<evidence type="ECO:0000313" key="5">
    <source>
        <dbReference type="WBParaSite" id="ASIM_0001681001-mRNA-1"/>
    </source>
</evidence>
<dbReference type="AlphaFoldDB" id="A0A0M3K769"/>
<evidence type="ECO:0000313" key="4">
    <source>
        <dbReference type="Proteomes" id="UP000267096"/>
    </source>
</evidence>
<dbReference type="OrthoDB" id="5845888at2759"/>
<proteinExistence type="predicted"/>
<reference evidence="3 4" key="2">
    <citation type="submission" date="2018-11" db="EMBL/GenBank/DDBJ databases">
        <authorList>
            <consortium name="Pathogen Informatics"/>
        </authorList>
    </citation>
    <scope>NUCLEOTIDE SEQUENCE [LARGE SCALE GENOMIC DNA]</scope>
</reference>
<feature type="domain" description="SXP/RAL-2 family protein Ani s 5-like cation-binding" evidence="2">
    <location>
        <begin position="50"/>
        <end position="148"/>
    </location>
</feature>
<gene>
    <name evidence="3" type="ORF">ASIM_LOCUS16217</name>
</gene>
<organism evidence="5">
    <name type="scientific">Anisakis simplex</name>
    <name type="common">Herring worm</name>
    <dbReference type="NCBI Taxonomy" id="6269"/>
    <lineage>
        <taxon>Eukaryota</taxon>
        <taxon>Metazoa</taxon>
        <taxon>Ecdysozoa</taxon>
        <taxon>Nematoda</taxon>
        <taxon>Chromadorea</taxon>
        <taxon>Rhabditida</taxon>
        <taxon>Spirurina</taxon>
        <taxon>Ascaridomorpha</taxon>
        <taxon>Ascaridoidea</taxon>
        <taxon>Anisakidae</taxon>
        <taxon>Anisakis</taxon>
        <taxon>Anisakis simplex complex</taxon>
    </lineage>
</organism>
<feature type="signal peptide" evidence="1">
    <location>
        <begin position="1"/>
        <end position="17"/>
    </location>
</feature>
<dbReference type="EMBL" id="UYRR01032909">
    <property type="protein sequence ID" value="VDK57165.1"/>
    <property type="molecule type" value="Genomic_DNA"/>
</dbReference>
<dbReference type="PANTHER" id="PTHR21593">
    <property type="entry name" value="PRION-LIKE- Q/N-RICH -DOMAIN-BEARING PROTEIN PROTEIN"/>
    <property type="match status" value="1"/>
</dbReference>
<dbReference type="PANTHER" id="PTHR21593:SF36">
    <property type="entry name" value="DUF148 DOMAIN-CONTAINING PROTEIN-RELATED"/>
    <property type="match status" value="1"/>
</dbReference>
<dbReference type="Pfam" id="PF02520">
    <property type="entry name" value="ANIS5_cation-bd"/>
    <property type="match status" value="1"/>
</dbReference>
<evidence type="ECO:0000259" key="2">
    <source>
        <dbReference type="Pfam" id="PF02520"/>
    </source>
</evidence>
<keyword evidence="1" id="KW-0732">Signal</keyword>
<keyword evidence="4" id="KW-1185">Reference proteome</keyword>
<dbReference type="WBParaSite" id="ASIM_0001681001-mRNA-1">
    <property type="protein sequence ID" value="ASIM_0001681001-mRNA-1"/>
    <property type="gene ID" value="ASIM_0001681001"/>
</dbReference>
<evidence type="ECO:0000313" key="3">
    <source>
        <dbReference type="EMBL" id="VDK57165.1"/>
    </source>
</evidence>
<dbReference type="Proteomes" id="UP000267096">
    <property type="component" value="Unassembled WGS sequence"/>
</dbReference>
<dbReference type="InterPro" id="IPR003677">
    <property type="entry name" value="ANIS5_cation-bd"/>
</dbReference>
<sequence length="179" mass="19871">MFIAVLILPFITGLIHAAPTEHKSTALTKPTYVVVQLAAPKFLSDATWKGREEFAEIVLDHTLTIEEIGEKLNEWAKSQGPQVQENYEKAVEEVKAAIKQSRERLEKSPLSDAAKEAFAGIGKIFADKNQTMVQAYDKVKDYMATIPEGTRKEMDEYVGQAITEALKKAKAKVIDTSSD</sequence>
<dbReference type="InterPro" id="IPR052823">
    <property type="entry name" value="SXP/RAL-2_related"/>
</dbReference>